<feature type="region of interest" description="Disordered" evidence="1">
    <location>
        <begin position="268"/>
        <end position="308"/>
    </location>
</feature>
<evidence type="ECO:0000313" key="2">
    <source>
        <dbReference type="EMBL" id="KAK4677173.1"/>
    </source>
</evidence>
<feature type="region of interest" description="Disordered" evidence="1">
    <location>
        <begin position="337"/>
        <end position="386"/>
    </location>
</feature>
<feature type="compositionally biased region" description="Polar residues" evidence="1">
    <location>
        <begin position="340"/>
        <end position="349"/>
    </location>
</feature>
<proteinExistence type="predicted"/>
<organism evidence="2 3">
    <name type="scientific">Podospora pseudoanserina</name>
    <dbReference type="NCBI Taxonomy" id="2609844"/>
    <lineage>
        <taxon>Eukaryota</taxon>
        <taxon>Fungi</taxon>
        <taxon>Dikarya</taxon>
        <taxon>Ascomycota</taxon>
        <taxon>Pezizomycotina</taxon>
        <taxon>Sordariomycetes</taxon>
        <taxon>Sordariomycetidae</taxon>
        <taxon>Sordariales</taxon>
        <taxon>Podosporaceae</taxon>
        <taxon>Podospora</taxon>
    </lineage>
</organism>
<feature type="region of interest" description="Disordered" evidence="1">
    <location>
        <begin position="431"/>
        <end position="450"/>
    </location>
</feature>
<feature type="region of interest" description="Disordered" evidence="1">
    <location>
        <begin position="501"/>
        <end position="539"/>
    </location>
</feature>
<feature type="compositionally biased region" description="Polar residues" evidence="1">
    <location>
        <begin position="359"/>
        <end position="380"/>
    </location>
</feature>
<feature type="compositionally biased region" description="Pro residues" evidence="1">
    <location>
        <begin position="84"/>
        <end position="93"/>
    </location>
</feature>
<gene>
    <name evidence="2" type="ORF">QC764_407600</name>
</gene>
<accession>A0ABR0I9Z0</accession>
<feature type="compositionally biased region" description="Polar residues" evidence="1">
    <location>
        <begin position="431"/>
        <end position="440"/>
    </location>
</feature>
<dbReference type="EMBL" id="JAFFHC010000004">
    <property type="protein sequence ID" value="KAK4677173.1"/>
    <property type="molecule type" value="Genomic_DNA"/>
</dbReference>
<dbReference type="RefSeq" id="XP_062800643.1">
    <property type="nucleotide sequence ID" value="XM_062947051.1"/>
</dbReference>
<name>A0ABR0I9Z0_9PEZI</name>
<feature type="compositionally biased region" description="Low complexity" evidence="1">
    <location>
        <begin position="289"/>
        <end position="308"/>
    </location>
</feature>
<keyword evidence="3" id="KW-1185">Reference proteome</keyword>
<feature type="compositionally biased region" description="Polar residues" evidence="1">
    <location>
        <begin position="506"/>
        <end position="530"/>
    </location>
</feature>
<dbReference type="GeneID" id="87967916"/>
<evidence type="ECO:0000313" key="3">
    <source>
        <dbReference type="Proteomes" id="UP001323617"/>
    </source>
</evidence>
<sequence length="720" mass="78000">MFLHSGASLHGHEYSNRPSPSTPPAATHNLRSPLLRSAFAPPKQRVNVDGASAPIRQRPASDYIPRALSPVVRFRVDPEEDAPPQTPAMPEPPSDSELSDVTNPNASTLTTRSTPRRHRHRVQRKSTTYGLGYPTPKLLDKTKYVRKVLPRLLLQLQLVSADGRSRPVLEVFPSSRIAGPVIAPRLAKRFPGIFGVKHSLAYDDIVLVRRDDDHVESDSTEGDSDDALEKRRLVAVYSPLRHSDEAEIVLDDGTVWVARPLPNGSWDFAHTDDNGNTTTARWARRHKSAPTSHPTEPSTPSSTTTPQTRFTFSMINPLTRRHPVMASLTPSSLDIRDSYASVSNPSNRYQPPRHGRGRSLSNVTCSTVPNSPSQQSSLCFSTDGESDSGLGMPVSLTQEMAEGPVHLIDEATKNLISVTALWVALSSGWSPAHTPTNSGPESAAATPCTAVTRVGRSRRNTWGSRASNASDAGQRSECADLVMGITKRNSLPAQCLIEESDHNKRSATPTSTPVISRSSTPVSNMSTNNPKAAPRRATSTGAAYMQRRLQANSTSEATVAEVAEMNAAKKTAVLSQAQAHPEAPVSAPQPIAPIRPSLKAEGSNIHRNSSITIKVVSSPDRETHGVMVKRSRSLFGSSKRASKCTVTERNLGEGLDSPGKEKKRLRERLSRWMCRLGDLLRARGLRRGGQGGRLGGLLLGFMLVMCCSESGCQDGGCQCE</sequence>
<comment type="caution">
    <text evidence="2">The sequence shown here is derived from an EMBL/GenBank/DDBJ whole genome shotgun (WGS) entry which is preliminary data.</text>
</comment>
<feature type="region of interest" description="Disordered" evidence="1">
    <location>
        <begin position="1"/>
        <end position="64"/>
    </location>
</feature>
<evidence type="ECO:0000256" key="1">
    <source>
        <dbReference type="SAM" id="MobiDB-lite"/>
    </source>
</evidence>
<feature type="region of interest" description="Disordered" evidence="1">
    <location>
        <begin position="78"/>
        <end position="130"/>
    </location>
</feature>
<feature type="compositionally biased region" description="Basic residues" evidence="1">
    <location>
        <begin position="114"/>
        <end position="124"/>
    </location>
</feature>
<protein>
    <submittedName>
        <fullName evidence="2">Uncharacterized protein</fullName>
    </submittedName>
</protein>
<dbReference type="Proteomes" id="UP001323617">
    <property type="component" value="Unassembled WGS sequence"/>
</dbReference>
<reference evidence="2 3" key="1">
    <citation type="journal article" date="2023" name="bioRxiv">
        <title>High-quality genome assemblies of four members of thePodospora anserinaspecies complex.</title>
        <authorList>
            <person name="Ament-Velasquez S.L."/>
            <person name="Vogan A.A."/>
            <person name="Wallerman O."/>
            <person name="Hartmann F."/>
            <person name="Gautier V."/>
            <person name="Silar P."/>
            <person name="Giraud T."/>
            <person name="Johannesson H."/>
        </authorList>
    </citation>
    <scope>NUCLEOTIDE SEQUENCE [LARGE SCALE GENOMIC DNA]</scope>
    <source>
        <strain evidence="2 3">CBS 124.78</strain>
    </source>
</reference>